<reference evidence="2 3" key="1">
    <citation type="submission" date="2012-05" db="EMBL/GenBank/DDBJ databases">
        <title>The Genome Sequence of Sutterella wadsworthensis 2_1_59BFAA.</title>
        <authorList>
            <consortium name="The Broad Institute Genome Sequencing Platform"/>
            <person name="Earl A."/>
            <person name="Ward D."/>
            <person name="Feldgarden M."/>
            <person name="Gevers D."/>
            <person name="Daigneault M."/>
            <person name="Strauss J."/>
            <person name="Allen-Vercoe E."/>
            <person name="Walker B."/>
            <person name="Young S.K."/>
            <person name="Zeng Q."/>
            <person name="Gargeya S."/>
            <person name="Fitzgerald M."/>
            <person name="Haas B."/>
            <person name="Abouelleil A."/>
            <person name="Alvarado L."/>
            <person name="Arachchi H.M."/>
            <person name="Berlin A.M."/>
            <person name="Chapman S.B."/>
            <person name="Goldberg J."/>
            <person name="Griggs A."/>
            <person name="Gujja S."/>
            <person name="Hansen M."/>
            <person name="Howarth C."/>
            <person name="Imamovic A."/>
            <person name="Larimer J."/>
            <person name="McCowen C."/>
            <person name="Montmayeur A."/>
            <person name="Murphy C."/>
            <person name="Neiman D."/>
            <person name="Pearson M."/>
            <person name="Priest M."/>
            <person name="Roberts A."/>
            <person name="Saif S."/>
            <person name="Shea T."/>
            <person name="Sisk P."/>
            <person name="Sykes S."/>
            <person name="Wortman J."/>
            <person name="Nusbaum C."/>
            <person name="Birren B."/>
        </authorList>
    </citation>
    <scope>NUCLEOTIDE SEQUENCE [LARGE SCALE GENOMIC DNA]</scope>
    <source>
        <strain evidence="2 3">2_1_59BFAA</strain>
    </source>
</reference>
<protein>
    <submittedName>
        <fullName evidence="2">Uncharacterized protein</fullName>
    </submittedName>
</protein>
<sequence>MPAVKLILQRRESHKQLPGRRTLQNLYGIGYSL</sequence>
<evidence type="ECO:0000313" key="1">
    <source>
        <dbReference type="EMBL" id="EKB30403.1"/>
    </source>
</evidence>
<dbReference type="Proteomes" id="UP000005835">
    <property type="component" value="Unassembled WGS sequence"/>
</dbReference>
<gene>
    <name evidence="2" type="ORF">HMPREF9465_01380</name>
    <name evidence="1" type="ORF">HMPREF9465_01931</name>
</gene>
<organism evidence="2 3">
    <name type="scientific">Sutterella wadsworthensis 2_1_59BFAA</name>
    <dbReference type="NCBI Taxonomy" id="742823"/>
    <lineage>
        <taxon>Bacteria</taxon>
        <taxon>Pseudomonadati</taxon>
        <taxon>Pseudomonadota</taxon>
        <taxon>Betaproteobacteria</taxon>
        <taxon>Burkholderiales</taxon>
        <taxon>Sutterellaceae</taxon>
        <taxon>Sutterella</taxon>
    </lineage>
</organism>
<keyword evidence="3" id="KW-1185">Reference proteome</keyword>
<dbReference type="EMBL" id="ADMG01000032">
    <property type="protein sequence ID" value="EKB30997.1"/>
    <property type="molecule type" value="Genomic_DNA"/>
</dbReference>
<dbReference type="HOGENOM" id="CLU_3384192_0_0_4"/>
<name>K1JTF9_9BURK</name>
<evidence type="ECO:0000313" key="2">
    <source>
        <dbReference type="EMBL" id="EKB30997.1"/>
    </source>
</evidence>
<evidence type="ECO:0000313" key="3">
    <source>
        <dbReference type="Proteomes" id="UP000005835"/>
    </source>
</evidence>
<proteinExistence type="predicted"/>
<dbReference type="AlphaFoldDB" id="K1JTF9"/>
<dbReference type="EMBL" id="ADMG01000042">
    <property type="protein sequence ID" value="EKB30403.1"/>
    <property type="molecule type" value="Genomic_DNA"/>
</dbReference>
<comment type="caution">
    <text evidence="2">The sequence shown here is derived from an EMBL/GenBank/DDBJ whole genome shotgun (WGS) entry which is preliminary data.</text>
</comment>
<accession>K1JTF9</accession>